<comment type="caution">
    <text evidence="1">The sequence shown here is derived from an EMBL/GenBank/DDBJ whole genome shotgun (WGS) entry which is preliminary data.</text>
</comment>
<gene>
    <name evidence="1" type="ORF">S01H1_17588</name>
</gene>
<reference evidence="1" key="1">
    <citation type="journal article" date="2014" name="Front. Microbiol.">
        <title>High frequency of phylogenetically diverse reductive dehalogenase-homologous genes in deep subseafloor sedimentary metagenomes.</title>
        <authorList>
            <person name="Kawai M."/>
            <person name="Futagami T."/>
            <person name="Toyoda A."/>
            <person name="Takaki Y."/>
            <person name="Nishi S."/>
            <person name="Hori S."/>
            <person name="Arai W."/>
            <person name="Tsubouchi T."/>
            <person name="Morono Y."/>
            <person name="Uchiyama I."/>
            <person name="Ito T."/>
            <person name="Fujiyama A."/>
            <person name="Inagaki F."/>
            <person name="Takami H."/>
        </authorList>
    </citation>
    <scope>NUCLEOTIDE SEQUENCE</scope>
    <source>
        <strain evidence="1">Expedition CK06-06</strain>
    </source>
</reference>
<dbReference type="EMBL" id="BARS01009342">
    <property type="protein sequence ID" value="GAF73298.1"/>
    <property type="molecule type" value="Genomic_DNA"/>
</dbReference>
<proteinExistence type="predicted"/>
<protein>
    <submittedName>
        <fullName evidence="1">Uncharacterized protein</fullName>
    </submittedName>
</protein>
<accession>X0RWW2</accession>
<evidence type="ECO:0000313" key="1">
    <source>
        <dbReference type="EMBL" id="GAF73298.1"/>
    </source>
</evidence>
<feature type="non-terminal residue" evidence="1">
    <location>
        <position position="1"/>
    </location>
</feature>
<dbReference type="AlphaFoldDB" id="X0RWW2"/>
<name>X0RWW2_9ZZZZ</name>
<organism evidence="1">
    <name type="scientific">marine sediment metagenome</name>
    <dbReference type="NCBI Taxonomy" id="412755"/>
    <lineage>
        <taxon>unclassified sequences</taxon>
        <taxon>metagenomes</taxon>
        <taxon>ecological metagenomes</taxon>
    </lineage>
</organism>
<sequence>ANIDVAHDLCLHDLLWNSNAREYASIYCSDATPTHYVYNNVLWEPDGICFRGLINADSLIENNAAYIATGTNSGEGDGFNAVNRGGAYRNNTSYDNARNDFGLIGVATGTNNRSSDITAADVNWAVGVGNTINAVVAADVQGVNDALANFFDITAGGPLDGAGVANGIAERLLCIRNRAVPGPNGTSVGPAEIVTPSAVVAGVARTQSHIAQAGGISIAIY</sequence>